<dbReference type="EMBL" id="CP076686">
    <property type="protein sequence ID" value="QWV15099.1"/>
    <property type="molecule type" value="Genomic_DNA"/>
</dbReference>
<sequence>MESSKKITIGAGTTVQRRATINGSVSIGSGCIIAPNVFISSGTHPFRVYPEKTIREQERLIVEERGDLSSLDRPISIGDDCWLGVNVVICPGVNIGRGSVVGANSVVLKDIPENTVCAGVPANIVGSR</sequence>
<keyword evidence="4" id="KW-0012">Acyltransferase</keyword>
<evidence type="ECO:0008006" key="7">
    <source>
        <dbReference type="Google" id="ProtNLM"/>
    </source>
</evidence>
<dbReference type="PANTHER" id="PTHR23416:SF23">
    <property type="entry name" value="ACETYLTRANSFERASE C18B11.09C-RELATED"/>
    <property type="match status" value="1"/>
</dbReference>
<dbReference type="PROSITE" id="PS00101">
    <property type="entry name" value="HEXAPEP_TRANSFERASES"/>
    <property type="match status" value="1"/>
</dbReference>
<dbReference type="Pfam" id="PF14602">
    <property type="entry name" value="Hexapep_2"/>
    <property type="match status" value="1"/>
</dbReference>
<dbReference type="PANTHER" id="PTHR23416">
    <property type="entry name" value="SIALIC ACID SYNTHASE-RELATED"/>
    <property type="match status" value="1"/>
</dbReference>
<dbReference type="SUPFAM" id="SSF51161">
    <property type="entry name" value="Trimeric LpxA-like enzymes"/>
    <property type="match status" value="1"/>
</dbReference>
<dbReference type="InterPro" id="IPR018357">
    <property type="entry name" value="Hexapep_transf_CS"/>
</dbReference>
<dbReference type="Proteomes" id="UP000683442">
    <property type="component" value="Chromosome"/>
</dbReference>
<accession>A0ABX8IQN5</accession>
<gene>
    <name evidence="5" type="ORF">KQ249_16090</name>
</gene>
<keyword evidence="2" id="KW-0808">Transferase</keyword>
<dbReference type="InterPro" id="IPR001451">
    <property type="entry name" value="Hexapep"/>
</dbReference>
<keyword evidence="6" id="KW-1185">Reference proteome</keyword>
<reference evidence="5 6" key="1">
    <citation type="submission" date="2021-06" db="EMBL/GenBank/DDBJ databases">
        <title>Microbial metabolic specificity influences pelagic lipid remineralization.</title>
        <authorList>
            <person name="Behrendt L."/>
            <person name="Hunter J.E."/>
            <person name="Alcolombri U."/>
            <person name="Smriga S."/>
            <person name="Mincer T."/>
            <person name="Lowenstein D.P."/>
            <person name="Peaudecerf F.J."/>
            <person name="Fernandez V.I."/>
            <person name="Fredricks H."/>
            <person name="Almblad H."/>
            <person name="Harrison J.J."/>
            <person name="Stocker R."/>
            <person name="Van Mooy B.A.S."/>
        </authorList>
    </citation>
    <scope>NUCLEOTIDE SEQUENCE [LARGE SCALE GENOMIC DNA]</scope>
    <source>
        <strain evidence="5 6">HP15-B</strain>
    </source>
</reference>
<comment type="similarity">
    <text evidence="1">Belongs to the transferase hexapeptide repeat family.</text>
</comment>
<name>A0ABX8IQN5_9GAMM</name>
<dbReference type="InterPro" id="IPR011004">
    <property type="entry name" value="Trimer_LpxA-like_sf"/>
</dbReference>
<evidence type="ECO:0000313" key="5">
    <source>
        <dbReference type="EMBL" id="QWV15099.1"/>
    </source>
</evidence>
<protein>
    <recommendedName>
        <fullName evidence="7">Acyltransferase</fullName>
    </recommendedName>
</protein>
<dbReference type="InterPro" id="IPR051159">
    <property type="entry name" value="Hexapeptide_acetyltransf"/>
</dbReference>
<evidence type="ECO:0000256" key="3">
    <source>
        <dbReference type="ARBA" id="ARBA00022737"/>
    </source>
</evidence>
<organism evidence="5 6">
    <name type="scientific">Marinobacter adhaerens</name>
    <dbReference type="NCBI Taxonomy" id="1033846"/>
    <lineage>
        <taxon>Bacteria</taxon>
        <taxon>Pseudomonadati</taxon>
        <taxon>Pseudomonadota</taxon>
        <taxon>Gammaproteobacteria</taxon>
        <taxon>Pseudomonadales</taxon>
        <taxon>Marinobacteraceae</taxon>
        <taxon>Marinobacter</taxon>
    </lineage>
</organism>
<evidence type="ECO:0000256" key="4">
    <source>
        <dbReference type="ARBA" id="ARBA00023315"/>
    </source>
</evidence>
<keyword evidence="3" id="KW-0677">Repeat</keyword>
<dbReference type="PROSITE" id="PS51257">
    <property type="entry name" value="PROKAR_LIPOPROTEIN"/>
    <property type="match status" value="1"/>
</dbReference>
<evidence type="ECO:0000256" key="1">
    <source>
        <dbReference type="ARBA" id="ARBA00007274"/>
    </source>
</evidence>
<evidence type="ECO:0000256" key="2">
    <source>
        <dbReference type="ARBA" id="ARBA00022679"/>
    </source>
</evidence>
<proteinExistence type="inferred from homology"/>
<dbReference type="Pfam" id="PF00132">
    <property type="entry name" value="Hexapep"/>
    <property type="match status" value="1"/>
</dbReference>
<dbReference type="Gene3D" id="2.160.10.10">
    <property type="entry name" value="Hexapeptide repeat proteins"/>
    <property type="match status" value="1"/>
</dbReference>
<evidence type="ECO:0000313" key="6">
    <source>
        <dbReference type="Proteomes" id="UP000683442"/>
    </source>
</evidence>